<evidence type="ECO:0000313" key="4">
    <source>
        <dbReference type="Proteomes" id="UP001189429"/>
    </source>
</evidence>
<evidence type="ECO:0000256" key="1">
    <source>
        <dbReference type="SAM" id="MobiDB-lite"/>
    </source>
</evidence>
<accession>A0ABN9R4T9</accession>
<dbReference type="Proteomes" id="UP001189429">
    <property type="component" value="Unassembled WGS sequence"/>
</dbReference>
<organism evidence="3 4">
    <name type="scientific">Prorocentrum cordatum</name>
    <dbReference type="NCBI Taxonomy" id="2364126"/>
    <lineage>
        <taxon>Eukaryota</taxon>
        <taxon>Sar</taxon>
        <taxon>Alveolata</taxon>
        <taxon>Dinophyceae</taxon>
        <taxon>Prorocentrales</taxon>
        <taxon>Prorocentraceae</taxon>
        <taxon>Prorocentrum</taxon>
    </lineage>
</organism>
<reference evidence="3" key="1">
    <citation type="submission" date="2023-10" db="EMBL/GenBank/DDBJ databases">
        <authorList>
            <person name="Chen Y."/>
            <person name="Shah S."/>
            <person name="Dougan E. K."/>
            <person name="Thang M."/>
            <person name="Chan C."/>
        </authorList>
    </citation>
    <scope>NUCLEOTIDE SEQUENCE [LARGE SCALE GENOMIC DNA]</scope>
</reference>
<feature type="transmembrane region" description="Helical" evidence="2">
    <location>
        <begin position="110"/>
        <end position="130"/>
    </location>
</feature>
<keyword evidence="2" id="KW-0472">Membrane</keyword>
<keyword evidence="2" id="KW-1133">Transmembrane helix</keyword>
<protein>
    <submittedName>
        <fullName evidence="3">Uncharacterized protein</fullName>
    </submittedName>
</protein>
<feature type="transmembrane region" description="Helical" evidence="2">
    <location>
        <begin position="80"/>
        <end position="98"/>
    </location>
</feature>
<gene>
    <name evidence="3" type="ORF">PCOR1329_LOCUS16754</name>
</gene>
<evidence type="ECO:0000313" key="3">
    <source>
        <dbReference type="EMBL" id="CAK0812478.1"/>
    </source>
</evidence>
<name>A0ABN9R4T9_9DINO</name>
<feature type="region of interest" description="Disordered" evidence="1">
    <location>
        <begin position="129"/>
        <end position="156"/>
    </location>
</feature>
<keyword evidence="4" id="KW-1185">Reference proteome</keyword>
<keyword evidence="2" id="KW-0812">Transmembrane</keyword>
<dbReference type="EMBL" id="CAUYUJ010005151">
    <property type="protein sequence ID" value="CAK0812478.1"/>
    <property type="molecule type" value="Genomic_DNA"/>
</dbReference>
<sequence>MASACCSTRWVAVRFLRQRPSCRSRLVGQRLFCSPGAGDEGQAASVAAQATGVATTRKPPTARQLYEAAVASTPSRKARGLQAAGAVLAASGLGVLAWQNWAALLAMATWNALGGGLLSVGGALAAASIGGPRRGGKGRRSAAAAPGETRSPVSRSPRALVSASSLCQALPVLQSRLLQRPSRRLTQLLQSVKANVRGA</sequence>
<evidence type="ECO:0000256" key="2">
    <source>
        <dbReference type="SAM" id="Phobius"/>
    </source>
</evidence>
<comment type="caution">
    <text evidence="3">The sequence shown here is derived from an EMBL/GenBank/DDBJ whole genome shotgun (WGS) entry which is preliminary data.</text>
</comment>
<proteinExistence type="predicted"/>